<evidence type="ECO:0000256" key="3">
    <source>
        <dbReference type="ARBA" id="ARBA00022450"/>
    </source>
</evidence>
<dbReference type="NCBIfam" id="TIGR01733">
    <property type="entry name" value="AA-adenyl-dom"/>
    <property type="match status" value="2"/>
</dbReference>
<dbReference type="InterPro" id="IPR009081">
    <property type="entry name" value="PP-bd_ACP"/>
</dbReference>
<dbReference type="EMBL" id="FNZM01000025">
    <property type="protein sequence ID" value="SEK13778.1"/>
    <property type="molecule type" value="Genomic_DNA"/>
</dbReference>
<dbReference type="CDD" id="cd19531">
    <property type="entry name" value="LCL_NRPS-like"/>
    <property type="match status" value="1"/>
</dbReference>
<reference evidence="6 7" key="1">
    <citation type="submission" date="2016-10" db="EMBL/GenBank/DDBJ databases">
        <authorList>
            <person name="Varghese N."/>
            <person name="Submissions S."/>
        </authorList>
    </citation>
    <scope>NUCLEOTIDE SEQUENCE [LARGE SCALE GENOMIC DNA]</scope>
    <source>
        <strain evidence="6 7">LMG 22274</strain>
    </source>
</reference>
<dbReference type="PANTHER" id="PTHR45398">
    <property type="match status" value="1"/>
</dbReference>
<dbReference type="PANTHER" id="PTHR45398:SF1">
    <property type="entry name" value="ENZYME, PUTATIVE (JCVI)-RELATED"/>
    <property type="match status" value="1"/>
</dbReference>
<dbReference type="Pfam" id="PF13193">
    <property type="entry name" value="AMP-binding_C"/>
    <property type="match status" value="2"/>
</dbReference>
<dbReference type="Pfam" id="PF00550">
    <property type="entry name" value="PP-binding"/>
    <property type="match status" value="2"/>
</dbReference>
<dbReference type="InterPro" id="IPR023213">
    <property type="entry name" value="CAT-like_dom_sf"/>
</dbReference>
<evidence type="ECO:0000256" key="4">
    <source>
        <dbReference type="ARBA" id="ARBA00022553"/>
    </source>
</evidence>
<dbReference type="InterPro" id="IPR000873">
    <property type="entry name" value="AMP-dep_synth/lig_dom"/>
</dbReference>
<dbReference type="SUPFAM" id="SSF47336">
    <property type="entry name" value="ACP-like"/>
    <property type="match status" value="2"/>
</dbReference>
<dbReference type="CDD" id="cd17646">
    <property type="entry name" value="A_NRPS_AB3403-like"/>
    <property type="match status" value="1"/>
</dbReference>
<dbReference type="Gene3D" id="3.40.50.980">
    <property type="match status" value="4"/>
</dbReference>
<dbReference type="Pfam" id="PF00501">
    <property type="entry name" value="AMP-binding"/>
    <property type="match status" value="2"/>
</dbReference>
<dbReference type="InterPro" id="IPR045851">
    <property type="entry name" value="AMP-bd_C_sf"/>
</dbReference>
<comment type="caution">
    <text evidence="6">The sequence shown here is derived from an EMBL/GenBank/DDBJ whole genome shotgun (WGS) entry which is preliminary data.</text>
</comment>
<dbReference type="GO" id="GO:0043041">
    <property type="term" value="P:amino acid activation for nonribosomal peptide biosynthetic process"/>
    <property type="evidence" value="ECO:0007669"/>
    <property type="project" value="UniProtKB-ARBA"/>
</dbReference>
<dbReference type="SMART" id="SM00823">
    <property type="entry name" value="PKS_PP"/>
    <property type="match status" value="2"/>
</dbReference>
<dbReference type="PROSITE" id="PS50075">
    <property type="entry name" value="CARRIER"/>
    <property type="match status" value="2"/>
</dbReference>
<evidence type="ECO:0000256" key="1">
    <source>
        <dbReference type="ARBA" id="ARBA00001957"/>
    </source>
</evidence>
<dbReference type="PROSITE" id="PS00455">
    <property type="entry name" value="AMP_BINDING"/>
    <property type="match status" value="2"/>
</dbReference>
<feature type="domain" description="Carrier" evidence="5">
    <location>
        <begin position="1013"/>
        <end position="1087"/>
    </location>
</feature>
<evidence type="ECO:0000313" key="7">
    <source>
        <dbReference type="Proteomes" id="UP000183529"/>
    </source>
</evidence>
<gene>
    <name evidence="6" type="ORF">SAMN05216550_12533</name>
</gene>
<dbReference type="NCBIfam" id="TIGR01720">
    <property type="entry name" value="NRPS-para261"/>
    <property type="match status" value="1"/>
</dbReference>
<dbReference type="Gene3D" id="2.30.38.10">
    <property type="entry name" value="Luciferase, Domain 3"/>
    <property type="match status" value="2"/>
</dbReference>
<dbReference type="FunFam" id="3.30.300.30:FF:000010">
    <property type="entry name" value="Enterobactin synthetase component F"/>
    <property type="match status" value="1"/>
</dbReference>
<dbReference type="NCBIfam" id="NF003417">
    <property type="entry name" value="PRK04813.1"/>
    <property type="match status" value="2"/>
</dbReference>
<evidence type="ECO:0000256" key="2">
    <source>
        <dbReference type="ARBA" id="ARBA00006432"/>
    </source>
</evidence>
<dbReference type="Gene3D" id="1.10.1200.10">
    <property type="entry name" value="ACP-like"/>
    <property type="match status" value="2"/>
</dbReference>
<dbReference type="FunFam" id="3.40.50.980:FF:000002">
    <property type="entry name" value="Enterobactin synthetase component F"/>
    <property type="match status" value="1"/>
</dbReference>
<dbReference type="InterPro" id="IPR036736">
    <property type="entry name" value="ACP-like_sf"/>
</dbReference>
<evidence type="ECO:0000313" key="6">
    <source>
        <dbReference type="EMBL" id="SEK13778.1"/>
    </source>
</evidence>
<proteinExistence type="inferred from homology"/>
<dbReference type="GO" id="GO:0044550">
    <property type="term" value="P:secondary metabolite biosynthetic process"/>
    <property type="evidence" value="ECO:0007669"/>
    <property type="project" value="UniProtKB-ARBA"/>
</dbReference>
<comment type="cofactor">
    <cofactor evidence="1">
        <name>pantetheine 4'-phosphate</name>
        <dbReference type="ChEBI" id="CHEBI:47942"/>
    </cofactor>
</comment>
<dbReference type="CDD" id="cd19543">
    <property type="entry name" value="DCL_NRPS"/>
    <property type="match status" value="1"/>
</dbReference>
<sequence length="2664" mass="287984">MQVPAERTMSVAGVSSAWQRLSPVQESMWFMQRLAPDSGAWHLARAFHLRGPLDGAALHRALSRVRARQAVLRTRFEERDGTPYQIADLRADAPLDPLLLDDRDDLDDASRNVMLSRVLEDEAQRPFDLARDGAARFRLVRLAPHWHVLSVVVHHLISDGGSNAVFARELAQAYGDALRDPASAHHSDAESLEWQYADFAAWQRAQLAGEKAQADLAWWRAYIGTPDDSFELPGDFPRAPQAERRALAHTFALQDTTLAALRERCRAARCTPFVALMAAYQLLLWRHAGSRDFCIGVPTSGRTLAECDDLIGLFVDTRVHRARLDPSMTGRALLENVRADARAALDHADVTLPLLVDALGVRREADRHPLFQTLFNVQGEAASGRLALDGLDVEIVDAENPLARFDLSFDVRVGAQAVSVTARYDATRYRPDTVARFCRHYEALLAALCAQPDRAIVELPYLGDDERARLAAWSRAHADYGPAVPVHRLFEREAAAHPDADALLFGDAVLSYAELDARANRLAQRLRRLGVGPDVKVGIGAERSVEMVVGLFAILKAGGAYVPLDPDYPAERLAYMIEDSGIGLLLTQHALSERFEALIPHEQYADNTDNTDNAHARCTVLALDTLDLAQESAACPEVALDAENLAYVIYTSGSTGRPKGAANRHGALFNRLAWMQAAYRLDARDTVLQKTPFSFDVSVWEFFWPLMTGARLALAQPGDHRDPARLVGLIDAHRVTTLHFVPPMLQAFVAALDRRAADADHASAPRVCASLRQIVCSGEALPAPLQDQTLARLPHVQVHNLYGPTEAAIDVTHWTCRAGDAVVPIGRPIANVSTHVLDAALNPLPEGVAGELYLGGAGLARGYLNRPALTAERFVPDPFEPGARLYRTGDLARWRPDGALDYLGRLDHQVKIRGFRIELGEIEAVLQRQPGVETAVVAALDGPNGKRLVAYVSARAGCRIERATLAAALGAELPEYMVPAAWVELASFPLSPNGKIDRRALPQPGHDARGWEAPQGAAETALAAIWQQVLGVARVGRHDNFFELGGDSILSLQIVERARRAGWKLTPRQVFERQSVEQLASVAQAIERGHSAEHSTEAAQIAPVGAEAALLPMQAWFFAQPFAQRHHWNQAVLLTSRAPLDTALLARALDALVAHHAALRLHYRQDERDDGGRWRATHGAPPAPGTLLWVRQAATQDELAAHCNAAQRSLDLADGPLLRALAVEMADGSWRLMLAIHHLAVDGVSWRLLIAQWREAYAALQTGASLQLPPATVTADGWAARLAAHARTPAMRDEIGYWQDVARVNAALPCDTPEGENTVAQQRHVTFSLDRDETRALLHEAGAAWRTQVNDLLLTALGRALCGWTGTESIRIDLEGHGREELFDDVDPSGTVGWFTSLYPVVLDVRGDAGAALRRVKDTLRAVPARGIGYGVLRHLGDDAARAALAQFAPSQVVFNYLGQFDQQFDAAQAWQPAREMNIAQAGSQAADAPLAWSLAVGGKVLDGALTLTIGYSGARYRDATIERLAAGFGAALRELIATCAQAQAARGAGATPADFPLAALAQPELDALPLALTDVADLYPLSPMQAGMLFHALYARGGSVYLNQLRVDLDGLDAARFRAAWQALTQRHDILRTGFVAQGEGWLQWVARAVELPLDEHDWRVRDGEAKTDISDDSNAELRAELDAFAAQQLERGFDLARAPLHRLALIRTGARRYHFVWTHHHLLMDGWSVSQLLGEVLRHYSGEALPAQGGRYRDYIGWLRGHDAQASAAHWQAQLARLDGPTRLAEAFPKRAGDASSQASGQALYTVELDDADTARLVAFAREERVTVNTLLQAAWALLLQRYTNQDAVVFGATLAGRPADLPGAAHLLGLFINTLPVVAQPRAAHQLGDWLRALQAQGMAAQEHAHTPLHEIQRWAGASGQGLFDSLVVFENYPVDAVLKEASPGGLEIGEVSARDETSYALTLGVTQGETLRLGLRHARAAFDEADAARLAQQMARLLRAFASTPGAARLAPAAFELLDDGERADLLALGRADSADTADTADTASSLTHAPVHLRIAARAALTPDAPAIVADDARLSFGELNRRANQLAHRLVRAGVGPEVRVGLAVNRSAQMVVAMLAVMKAGGAYVPLDPAYPAARLAHMIEDSGIGLVLLQGADPHAAAMLAAAPLSVLDLDAPDLADEPAHDLASDVTPAPYAGHLAYVIYTSGSTGRPKGVAVAHDALSMHCAAIAERDGMQATDRELHFASINFDIAHERWIVPLCAGAALVIAEPSRWSTARLVDTLRRERVSVVFLTPSYLANLVAECALDDAGDLPALALRLCIVGGEAWSAQAMQAAARALPGCRLINAYGPTETVIAPTAWDVDASFDGAYAPIGRPIGERVAYVLDAAMNLVPRGAPGELYLGGTGLARGYLQRPALSAERFVPDPFDAAGGRLYRTGDLVRWRDDGALDYLGRLDQQVKLRGLRVELGEVEAALLAQPGVREAVALVDGNGGGARLLAWVTTQTGVLDPQALKHALALTLPDYMVPAAITVLDVLPLTPNGKIDRRALPVPALQAAHDYAAPQGDTETVLARLWSEVLGVERVGRFDHFFELGGDSILSLKLQRRVARECQADVELAALFAAPTLDAYARAVDAARAQNSAAPDADTLQSLLSDLMQ</sequence>
<dbReference type="CDD" id="cd17649">
    <property type="entry name" value="A_NRPS_PvdJ-like"/>
    <property type="match status" value="1"/>
</dbReference>
<dbReference type="FunFam" id="2.30.38.10:FF:000001">
    <property type="entry name" value="Non-ribosomal peptide synthetase PvdI"/>
    <property type="match status" value="2"/>
</dbReference>
<dbReference type="SUPFAM" id="SSF52777">
    <property type="entry name" value="CoA-dependent acyltransferases"/>
    <property type="match status" value="6"/>
</dbReference>
<dbReference type="Proteomes" id="UP000183529">
    <property type="component" value="Unassembled WGS sequence"/>
</dbReference>
<name>A0AAQ1GN06_9BURK</name>
<feature type="domain" description="Carrier" evidence="5">
    <location>
        <begin position="2568"/>
        <end position="2643"/>
    </location>
</feature>
<dbReference type="InterPro" id="IPR010060">
    <property type="entry name" value="NRPS_synth"/>
</dbReference>
<keyword evidence="4" id="KW-0597">Phosphoprotein</keyword>
<evidence type="ECO:0000259" key="5">
    <source>
        <dbReference type="PROSITE" id="PS50075"/>
    </source>
</evidence>
<dbReference type="FunFam" id="3.40.50.980:FF:000001">
    <property type="entry name" value="Non-ribosomal peptide synthetase"/>
    <property type="match status" value="2"/>
</dbReference>
<dbReference type="InterPro" id="IPR020845">
    <property type="entry name" value="AMP-binding_CS"/>
</dbReference>
<dbReference type="FunFam" id="1.10.1200.10:FF:000005">
    <property type="entry name" value="Nonribosomal peptide synthetase 1"/>
    <property type="match status" value="2"/>
</dbReference>
<keyword evidence="3" id="KW-0596">Phosphopantetheine</keyword>
<dbReference type="Gene3D" id="3.30.559.10">
    <property type="entry name" value="Chloramphenicol acetyltransferase-like domain"/>
    <property type="match status" value="3"/>
</dbReference>
<comment type="similarity">
    <text evidence="2">Belongs to the ATP-dependent AMP-binding enzyme family.</text>
</comment>
<dbReference type="Gene3D" id="3.30.559.30">
    <property type="entry name" value="Nonribosomal peptide synthetase, condensation domain"/>
    <property type="match status" value="3"/>
</dbReference>
<organism evidence="6 7">
    <name type="scientific">Paraburkholderia tropica</name>
    <dbReference type="NCBI Taxonomy" id="92647"/>
    <lineage>
        <taxon>Bacteria</taxon>
        <taxon>Pseudomonadati</taxon>
        <taxon>Pseudomonadota</taxon>
        <taxon>Betaproteobacteria</taxon>
        <taxon>Burkholderiales</taxon>
        <taxon>Burkholderiaceae</taxon>
        <taxon>Paraburkholderia</taxon>
    </lineage>
</organism>
<dbReference type="GO" id="GO:0031177">
    <property type="term" value="F:phosphopantetheine binding"/>
    <property type="evidence" value="ECO:0007669"/>
    <property type="project" value="InterPro"/>
</dbReference>
<dbReference type="InterPro" id="IPR006162">
    <property type="entry name" value="Ppantetheine_attach_site"/>
</dbReference>
<dbReference type="GO" id="GO:0003824">
    <property type="term" value="F:catalytic activity"/>
    <property type="evidence" value="ECO:0007669"/>
    <property type="project" value="InterPro"/>
</dbReference>
<dbReference type="Gene3D" id="3.30.300.30">
    <property type="match status" value="2"/>
</dbReference>
<dbReference type="Pfam" id="PF00668">
    <property type="entry name" value="Condensation"/>
    <property type="match status" value="3"/>
</dbReference>
<accession>A0AAQ1GN06</accession>
<dbReference type="PROSITE" id="PS00012">
    <property type="entry name" value="PHOSPHOPANTETHEINE"/>
    <property type="match status" value="1"/>
</dbReference>
<dbReference type="InterPro" id="IPR010071">
    <property type="entry name" value="AA_adenyl_dom"/>
</dbReference>
<dbReference type="SUPFAM" id="SSF56801">
    <property type="entry name" value="Acetyl-CoA synthetase-like"/>
    <property type="match status" value="2"/>
</dbReference>
<dbReference type="InterPro" id="IPR001242">
    <property type="entry name" value="Condensation_dom"/>
</dbReference>
<dbReference type="InterPro" id="IPR025110">
    <property type="entry name" value="AMP-bd_C"/>
</dbReference>
<dbReference type="CDD" id="cd19534">
    <property type="entry name" value="E_NRPS"/>
    <property type="match status" value="1"/>
</dbReference>
<protein>
    <submittedName>
        <fullName evidence="6">Non-ribosomal peptide synthase domain TIGR01720/amino acid adenylation domain-containing protein</fullName>
    </submittedName>
</protein>
<dbReference type="FunFam" id="3.40.50.12780:FF:000012">
    <property type="entry name" value="Non-ribosomal peptide synthetase"/>
    <property type="match status" value="2"/>
</dbReference>
<dbReference type="InterPro" id="IPR020806">
    <property type="entry name" value="PKS_PP-bd"/>
</dbReference>